<dbReference type="Proteomes" id="UP000002630">
    <property type="component" value="Linkage Group LG24"/>
</dbReference>
<accession>D7FMJ2</accession>
<evidence type="ECO:0000256" key="1">
    <source>
        <dbReference type="SAM" id="MobiDB-lite"/>
    </source>
</evidence>
<sequence>MRAKAPVPSSRAKEKVSLGSIDSSPKNPRREIAKANHGKALRAAFVAMANARPEKERTTYSPTRVPSPAGSSALSPASKPRAASASTKSSSPPARSGLSAKDRMKAKVASALRQVPPNNIGNFTRGAGAQASPPAKPAASFSEFNATDWPVGAGRGKAAAFVSSVIGGVAATGWFLFCARASSATRSSTASQEGEGWSNPFGDLQLNAAAAAAAATPPHPSWSTSSRIANGDRDGGGSGWSSKEDGVRVEGRGKTKAGVEVAQQGDAGSVGENGGTGDEGEYEAGVWVGWGGGCAF</sequence>
<dbReference type="AlphaFoldDB" id="D7FMJ2"/>
<evidence type="ECO:0000313" key="2">
    <source>
        <dbReference type="EMBL" id="CBJ25889.1"/>
    </source>
</evidence>
<keyword evidence="3" id="KW-1185">Reference proteome</keyword>
<dbReference type="OrthoDB" id="10459038at2759"/>
<feature type="region of interest" description="Disordered" evidence="1">
    <location>
        <begin position="210"/>
        <end position="284"/>
    </location>
</feature>
<organism evidence="2 3">
    <name type="scientific">Ectocarpus siliculosus</name>
    <name type="common">Brown alga</name>
    <name type="synonym">Conferva siliculosa</name>
    <dbReference type="NCBI Taxonomy" id="2880"/>
    <lineage>
        <taxon>Eukaryota</taxon>
        <taxon>Sar</taxon>
        <taxon>Stramenopiles</taxon>
        <taxon>Ochrophyta</taxon>
        <taxon>PX clade</taxon>
        <taxon>Phaeophyceae</taxon>
        <taxon>Ectocarpales</taxon>
        <taxon>Ectocarpaceae</taxon>
        <taxon>Ectocarpus</taxon>
    </lineage>
</organism>
<dbReference type="EMBL" id="FN648214">
    <property type="protein sequence ID" value="CBJ25889.1"/>
    <property type="molecule type" value="Genomic_DNA"/>
</dbReference>
<name>D7FMJ2_ECTSI</name>
<evidence type="ECO:0000313" key="3">
    <source>
        <dbReference type="Proteomes" id="UP000002630"/>
    </source>
</evidence>
<feature type="compositionally biased region" description="Low complexity" evidence="1">
    <location>
        <begin position="127"/>
        <end position="140"/>
    </location>
</feature>
<proteinExistence type="predicted"/>
<feature type="compositionally biased region" description="Basic and acidic residues" evidence="1">
    <location>
        <begin position="242"/>
        <end position="253"/>
    </location>
</feature>
<feature type="compositionally biased region" description="Low complexity" evidence="1">
    <location>
        <begin position="66"/>
        <end position="96"/>
    </location>
</feature>
<gene>
    <name evidence="2" type="ORF">Esi_0017_0046</name>
</gene>
<reference evidence="2 3" key="1">
    <citation type="journal article" date="2010" name="Nature">
        <title>The Ectocarpus genome and the independent evolution of multicellularity in brown algae.</title>
        <authorList>
            <person name="Cock J.M."/>
            <person name="Sterck L."/>
            <person name="Rouze P."/>
            <person name="Scornet D."/>
            <person name="Allen A.E."/>
            <person name="Amoutzias G."/>
            <person name="Anthouard V."/>
            <person name="Artiguenave F."/>
            <person name="Aury J.M."/>
            <person name="Badger J.H."/>
            <person name="Beszteri B."/>
            <person name="Billiau K."/>
            <person name="Bonnet E."/>
            <person name="Bothwell J.H."/>
            <person name="Bowler C."/>
            <person name="Boyen C."/>
            <person name="Brownlee C."/>
            <person name="Carrano C.J."/>
            <person name="Charrier B."/>
            <person name="Cho G.Y."/>
            <person name="Coelho S.M."/>
            <person name="Collen J."/>
            <person name="Corre E."/>
            <person name="Da Silva C."/>
            <person name="Delage L."/>
            <person name="Delaroque N."/>
            <person name="Dittami S.M."/>
            <person name="Doulbeau S."/>
            <person name="Elias M."/>
            <person name="Farnham G."/>
            <person name="Gachon C.M."/>
            <person name="Gschloessl B."/>
            <person name="Heesch S."/>
            <person name="Jabbari K."/>
            <person name="Jubin C."/>
            <person name="Kawai H."/>
            <person name="Kimura K."/>
            <person name="Kloareg B."/>
            <person name="Kupper F.C."/>
            <person name="Lang D."/>
            <person name="Le Bail A."/>
            <person name="Leblanc C."/>
            <person name="Lerouge P."/>
            <person name="Lohr M."/>
            <person name="Lopez P.J."/>
            <person name="Martens C."/>
            <person name="Maumus F."/>
            <person name="Michel G."/>
            <person name="Miranda-Saavedra D."/>
            <person name="Morales J."/>
            <person name="Moreau H."/>
            <person name="Motomura T."/>
            <person name="Nagasato C."/>
            <person name="Napoli C.A."/>
            <person name="Nelson D.R."/>
            <person name="Nyvall-Collen P."/>
            <person name="Peters A.F."/>
            <person name="Pommier C."/>
            <person name="Potin P."/>
            <person name="Poulain J."/>
            <person name="Quesneville H."/>
            <person name="Read B."/>
            <person name="Rensing S.A."/>
            <person name="Ritter A."/>
            <person name="Rousvoal S."/>
            <person name="Samanta M."/>
            <person name="Samson G."/>
            <person name="Schroeder D.C."/>
            <person name="Segurens B."/>
            <person name="Strittmatter M."/>
            <person name="Tonon T."/>
            <person name="Tregear J.W."/>
            <person name="Valentin K."/>
            <person name="von Dassow P."/>
            <person name="Yamagishi T."/>
            <person name="Van de Peer Y."/>
            <person name="Wincker P."/>
        </authorList>
    </citation>
    <scope>NUCLEOTIDE SEQUENCE [LARGE SCALE GENOMIC DNA]</scope>
    <source>
        <strain evidence="3">Ec32 / CCAP1310/4</strain>
    </source>
</reference>
<protein>
    <submittedName>
        <fullName evidence="2">Uncharacterized protein</fullName>
    </submittedName>
</protein>
<dbReference type="InParanoid" id="D7FMJ2"/>
<feature type="region of interest" description="Disordered" evidence="1">
    <location>
        <begin position="1"/>
        <end position="140"/>
    </location>
</feature>
<dbReference type="EMBL" id="FN649749">
    <property type="protein sequence ID" value="CBJ25889.1"/>
    <property type="molecule type" value="Genomic_DNA"/>
</dbReference>